<evidence type="ECO:0000256" key="2">
    <source>
        <dbReference type="ARBA" id="ARBA00022630"/>
    </source>
</evidence>
<name>A0A430KZE7_9HYPO</name>
<dbReference type="EMBL" id="MIKF01000695">
    <property type="protein sequence ID" value="RTE68841.1"/>
    <property type="molecule type" value="Genomic_DNA"/>
</dbReference>
<sequence>MAIHHSVSSGGGTDPAGGYKVRETNLGEPQSLRVITIGAGAAGLNLAYQIEKHMKKISHTVYEKNPEVGGTCYSPAPEILQYFKDLAKKHDLYRHVKLSHKVSNAVWDEEQGIWRVSVEDLSTKATVEDWCHFLISGSGILNNWKWPDIPGLHSFRGELLHSAAWTPDADWRGKSVAVLGCGSSGVQIVPTLQPDVKELITFVRTPTWITAGFAQSKAGPNGANFACCVGCRRPTPGNGYLEALTKSNVRVITDPIVEVIPEGIKTSTGEVLKVDMFICATGFDISFCPRFPMVGRNKVLLGNQWREKPEAYLSLAVPNFPNHFMFLGPNAPIGHGSVLPILEHTAKYIIKMLYKCQIENIKAVVPKQQAVDDFNQHLEVFMKRTAWSTHCRSWFKNGKVDGPIVALHPGSRVHWFHMLESPRLEDFDWVSHTRNRFAYLGNGFSTREKEEEDSAYYFDNPDHGFEGIKY</sequence>
<keyword evidence="4" id="KW-0560">Oxidoreductase</keyword>
<accession>A0A430KZE7</accession>
<dbReference type="GO" id="GO:0004499">
    <property type="term" value="F:N,N-dimethylaniline monooxygenase activity"/>
    <property type="evidence" value="ECO:0007669"/>
    <property type="project" value="InterPro"/>
</dbReference>
<evidence type="ECO:0000256" key="5">
    <source>
        <dbReference type="SAM" id="MobiDB-lite"/>
    </source>
</evidence>
<gene>
    <name evidence="6" type="ORF">BHE90_016781</name>
</gene>
<dbReference type="PANTHER" id="PTHR42877:SF12">
    <property type="entry name" value="MONOOXYGENASE"/>
    <property type="match status" value="1"/>
</dbReference>
<organism evidence="6 7">
    <name type="scientific">Fusarium euwallaceae</name>
    <dbReference type="NCBI Taxonomy" id="1147111"/>
    <lineage>
        <taxon>Eukaryota</taxon>
        <taxon>Fungi</taxon>
        <taxon>Dikarya</taxon>
        <taxon>Ascomycota</taxon>
        <taxon>Pezizomycotina</taxon>
        <taxon>Sordariomycetes</taxon>
        <taxon>Hypocreomycetidae</taxon>
        <taxon>Hypocreales</taxon>
        <taxon>Nectriaceae</taxon>
        <taxon>Fusarium</taxon>
        <taxon>Fusarium solani species complex</taxon>
    </lineage>
</organism>
<evidence type="ECO:0000256" key="3">
    <source>
        <dbReference type="ARBA" id="ARBA00022827"/>
    </source>
</evidence>
<comment type="caution">
    <text evidence="6">The sequence shown here is derived from an EMBL/GenBank/DDBJ whole genome shotgun (WGS) entry which is preliminary data.</text>
</comment>
<keyword evidence="2" id="KW-0285">Flavoprotein</keyword>
<dbReference type="InterPro" id="IPR020946">
    <property type="entry name" value="Flavin_mOase-like"/>
</dbReference>
<dbReference type="Proteomes" id="UP000287124">
    <property type="component" value="Unassembled WGS sequence"/>
</dbReference>
<keyword evidence="7" id="KW-1185">Reference proteome</keyword>
<dbReference type="Pfam" id="PF13450">
    <property type="entry name" value="NAD_binding_8"/>
    <property type="match status" value="1"/>
</dbReference>
<dbReference type="PANTHER" id="PTHR42877">
    <property type="entry name" value="L-ORNITHINE N(5)-MONOOXYGENASE-RELATED"/>
    <property type="match status" value="1"/>
</dbReference>
<evidence type="ECO:0008006" key="8">
    <source>
        <dbReference type="Google" id="ProtNLM"/>
    </source>
</evidence>
<dbReference type="PRINTS" id="PR00419">
    <property type="entry name" value="ADXRDTASE"/>
</dbReference>
<comment type="similarity">
    <text evidence="1">Belongs to the FAD-binding monooxygenase family.</text>
</comment>
<protein>
    <recommendedName>
        <fullName evidence="8">FAD/NAD(P)-binding domain-containing protein</fullName>
    </recommendedName>
</protein>
<evidence type="ECO:0000313" key="6">
    <source>
        <dbReference type="EMBL" id="RTE68841.1"/>
    </source>
</evidence>
<feature type="region of interest" description="Disordered" evidence="5">
    <location>
        <begin position="1"/>
        <end position="23"/>
    </location>
</feature>
<dbReference type="InterPro" id="IPR036188">
    <property type="entry name" value="FAD/NAD-bd_sf"/>
</dbReference>
<dbReference type="SUPFAM" id="SSF51905">
    <property type="entry name" value="FAD/NAD(P)-binding domain"/>
    <property type="match status" value="1"/>
</dbReference>
<evidence type="ECO:0000313" key="7">
    <source>
        <dbReference type="Proteomes" id="UP000287124"/>
    </source>
</evidence>
<dbReference type="AlphaFoldDB" id="A0A430KZE7"/>
<evidence type="ECO:0000256" key="1">
    <source>
        <dbReference type="ARBA" id="ARBA00010139"/>
    </source>
</evidence>
<dbReference type="Pfam" id="PF00743">
    <property type="entry name" value="FMO-like"/>
    <property type="match status" value="1"/>
</dbReference>
<dbReference type="InterPro" id="IPR051209">
    <property type="entry name" value="FAD-bind_Monooxygenase_sf"/>
</dbReference>
<reference evidence="6 7" key="1">
    <citation type="submission" date="2017-06" db="EMBL/GenBank/DDBJ databases">
        <title>Comparative genomic analysis of Ambrosia Fusariam Clade fungi.</title>
        <authorList>
            <person name="Stajich J.E."/>
            <person name="Carrillo J."/>
            <person name="Kijimoto T."/>
            <person name="Eskalen A."/>
            <person name="O'Donnell K."/>
            <person name="Kasson M."/>
        </authorList>
    </citation>
    <scope>NUCLEOTIDE SEQUENCE [LARGE SCALE GENOMIC DNA]</scope>
    <source>
        <strain evidence="6 7">UCR1854</strain>
    </source>
</reference>
<evidence type="ECO:0000256" key="4">
    <source>
        <dbReference type="ARBA" id="ARBA00023002"/>
    </source>
</evidence>
<dbReference type="GO" id="GO:0050660">
    <property type="term" value="F:flavin adenine dinucleotide binding"/>
    <property type="evidence" value="ECO:0007669"/>
    <property type="project" value="InterPro"/>
</dbReference>
<dbReference type="GO" id="GO:0050661">
    <property type="term" value="F:NADP binding"/>
    <property type="evidence" value="ECO:0007669"/>
    <property type="project" value="InterPro"/>
</dbReference>
<proteinExistence type="inferred from homology"/>
<dbReference type="Gene3D" id="3.50.50.60">
    <property type="entry name" value="FAD/NAD(P)-binding domain"/>
    <property type="match status" value="3"/>
</dbReference>
<keyword evidence="3" id="KW-0274">FAD</keyword>